<keyword evidence="7" id="KW-1185">Reference proteome</keyword>
<dbReference type="RefSeq" id="WP_081156148.1">
    <property type="nucleotide sequence ID" value="NZ_LVYD01000124.1"/>
</dbReference>
<dbReference type="InterPro" id="IPR040198">
    <property type="entry name" value="Fido_containing"/>
</dbReference>
<evidence type="ECO:0000259" key="5">
    <source>
        <dbReference type="PROSITE" id="PS51459"/>
    </source>
</evidence>
<evidence type="ECO:0000313" key="7">
    <source>
        <dbReference type="Proteomes" id="UP000192796"/>
    </source>
</evidence>
<dbReference type="InterPro" id="IPR036597">
    <property type="entry name" value="Fido-like_dom_sf"/>
</dbReference>
<dbReference type="Gene3D" id="1.10.3290.10">
    <property type="entry name" value="Fido-like domain"/>
    <property type="match status" value="1"/>
</dbReference>
<keyword evidence="4" id="KW-0067">ATP-binding</keyword>
<evidence type="ECO:0000256" key="2">
    <source>
        <dbReference type="ARBA" id="ARBA00023163"/>
    </source>
</evidence>
<gene>
    <name evidence="6" type="ORF">A3860_11525</name>
</gene>
<dbReference type="GO" id="GO:0005524">
    <property type="term" value="F:ATP binding"/>
    <property type="evidence" value="ECO:0007669"/>
    <property type="project" value="UniProtKB-KW"/>
</dbReference>
<feature type="binding site" evidence="4">
    <location>
        <begin position="215"/>
        <end position="225"/>
    </location>
    <ligand>
        <name>ATP</name>
        <dbReference type="ChEBI" id="CHEBI:30616"/>
    </ligand>
</feature>
<accession>A0A1V9FFQ2</accession>
<keyword evidence="1" id="KW-0805">Transcription regulation</keyword>
<dbReference type="OrthoDB" id="9814400at2"/>
<sequence length="440" mass="51875">MKVPQRPPYTGKFDYREILDDLVEKGKFQAFHDLIQNEYYYWDKWKYIAQDWKYDSKKLWYAVKANRLSHNVLKPFGTDGLSFEIRVPAIIQQYLHEFDLNLVGPLQRDNIIPSQERDRYLISSLMEEAIASSQLEGAATSRKVAKEMLENNRKPQNHSEQMILNNYLAMKWIVEHAQENLTLSNLRQLHRILTEKTLSNESESGAFRQDNEIKVVDTQTGDILHSPPSFEQLDTLMERFCHFANDKDKTPFFIHPIYKAIILHFLIGYIHPFVDGNGRTARTIFYWHLLKKDYWLIEYLSVSRIILSSKSQYAKAYLHTEFDSNDLTYFAIYNLHCIHRALDDLKKYIERKRSEKHQVIAMLRNTAFNDRQIAIIQDIIQDGTSVFSVQQMENRFNVSNQTARNDLNELVEKKILQTRKSGHKIQFLAAKDYLKQLGVK</sequence>
<dbReference type="PANTHER" id="PTHR13504">
    <property type="entry name" value="FIDO DOMAIN-CONTAINING PROTEIN DDB_G0283145"/>
    <property type="match status" value="1"/>
</dbReference>
<dbReference type="SUPFAM" id="SSF140931">
    <property type="entry name" value="Fic-like"/>
    <property type="match status" value="1"/>
</dbReference>
<keyword evidence="2" id="KW-0804">Transcription</keyword>
<organism evidence="6 7">
    <name type="scientific">Niastella vici</name>
    <dbReference type="NCBI Taxonomy" id="1703345"/>
    <lineage>
        <taxon>Bacteria</taxon>
        <taxon>Pseudomonadati</taxon>
        <taxon>Bacteroidota</taxon>
        <taxon>Chitinophagia</taxon>
        <taxon>Chitinophagales</taxon>
        <taxon>Chitinophagaceae</taxon>
        <taxon>Niastella</taxon>
    </lineage>
</organism>
<dbReference type="PANTHER" id="PTHR13504:SF38">
    <property type="entry name" value="FIDO DOMAIN-CONTAINING PROTEIN"/>
    <property type="match status" value="1"/>
</dbReference>
<dbReference type="EMBL" id="LVYD01000124">
    <property type="protein sequence ID" value="OQP57185.1"/>
    <property type="molecule type" value="Genomic_DNA"/>
</dbReference>
<dbReference type="GO" id="GO:0003700">
    <property type="term" value="F:DNA-binding transcription factor activity"/>
    <property type="evidence" value="ECO:0007669"/>
    <property type="project" value="InterPro"/>
</dbReference>
<dbReference type="SUPFAM" id="SSF46785">
    <property type="entry name" value="Winged helix' DNA-binding domain"/>
    <property type="match status" value="1"/>
</dbReference>
<evidence type="ECO:0000256" key="3">
    <source>
        <dbReference type="PIRSR" id="PIRSR640198-1"/>
    </source>
</evidence>
<proteinExistence type="predicted"/>
<feature type="binding site" evidence="4">
    <location>
        <begin position="275"/>
        <end position="282"/>
    </location>
    <ligand>
        <name>ATP</name>
        <dbReference type="ChEBI" id="CHEBI:30616"/>
    </ligand>
</feature>
<dbReference type="STRING" id="1703345.A3860_11525"/>
<comment type="caution">
    <text evidence="6">The sequence shown here is derived from an EMBL/GenBank/DDBJ whole genome shotgun (WGS) entry which is preliminary data.</text>
</comment>
<feature type="active site" evidence="3">
    <location>
        <position position="271"/>
    </location>
</feature>
<evidence type="ECO:0000256" key="4">
    <source>
        <dbReference type="PIRSR" id="PIRSR640198-2"/>
    </source>
</evidence>
<dbReference type="Pfam" id="PF08220">
    <property type="entry name" value="HTH_DeoR"/>
    <property type="match status" value="1"/>
</dbReference>
<keyword evidence="4" id="KW-0547">Nucleotide-binding</keyword>
<reference evidence="6 7" key="1">
    <citation type="submission" date="2016-03" db="EMBL/GenBank/DDBJ databases">
        <title>Niastella vici sp. nov., isolated from farmland soil.</title>
        <authorList>
            <person name="Chen L."/>
            <person name="Wang D."/>
            <person name="Yang S."/>
            <person name="Wang G."/>
        </authorList>
    </citation>
    <scope>NUCLEOTIDE SEQUENCE [LARGE SCALE GENOMIC DNA]</scope>
    <source>
        <strain evidence="6 7">DJ57</strain>
    </source>
</reference>
<dbReference type="Proteomes" id="UP000192796">
    <property type="component" value="Unassembled WGS sequence"/>
</dbReference>
<dbReference type="InterPro" id="IPR003812">
    <property type="entry name" value="Fido"/>
</dbReference>
<evidence type="ECO:0000256" key="1">
    <source>
        <dbReference type="ARBA" id="ARBA00023015"/>
    </source>
</evidence>
<evidence type="ECO:0000313" key="6">
    <source>
        <dbReference type="EMBL" id="OQP57185.1"/>
    </source>
</evidence>
<dbReference type="InterPro" id="IPR001034">
    <property type="entry name" value="DeoR_HTH"/>
</dbReference>
<protein>
    <recommendedName>
        <fullName evidence="5">Fido domain-containing protein</fullName>
    </recommendedName>
</protein>
<dbReference type="InterPro" id="IPR036390">
    <property type="entry name" value="WH_DNA-bd_sf"/>
</dbReference>
<feature type="domain" description="Fido" evidence="5">
    <location>
        <begin position="181"/>
        <end position="336"/>
    </location>
</feature>
<dbReference type="PROSITE" id="PS51459">
    <property type="entry name" value="FIDO"/>
    <property type="match status" value="1"/>
</dbReference>
<name>A0A1V9FFQ2_9BACT</name>
<dbReference type="SMART" id="SM00420">
    <property type="entry name" value="HTH_DEOR"/>
    <property type="match status" value="1"/>
</dbReference>
<dbReference type="Pfam" id="PF02661">
    <property type="entry name" value="Fic"/>
    <property type="match status" value="1"/>
</dbReference>
<dbReference type="AlphaFoldDB" id="A0A1V9FFQ2"/>